<gene>
    <name evidence="3" type="ORF">AOQ84DRAFT_228031</name>
</gene>
<feature type="transmembrane region" description="Helical" evidence="1">
    <location>
        <begin position="244"/>
        <end position="266"/>
    </location>
</feature>
<evidence type="ECO:0000256" key="2">
    <source>
        <dbReference type="SAM" id="SignalP"/>
    </source>
</evidence>
<keyword evidence="1" id="KW-1133">Transmembrane helix</keyword>
<keyword evidence="2" id="KW-0732">Signal</keyword>
<evidence type="ECO:0000256" key="1">
    <source>
        <dbReference type="SAM" id="Phobius"/>
    </source>
</evidence>
<keyword evidence="4" id="KW-1185">Reference proteome</keyword>
<proteinExistence type="predicted"/>
<dbReference type="EMBL" id="KV748905">
    <property type="protein sequence ID" value="OCL12219.1"/>
    <property type="molecule type" value="Genomic_DNA"/>
</dbReference>
<feature type="signal peptide" evidence="2">
    <location>
        <begin position="1"/>
        <end position="23"/>
    </location>
</feature>
<protein>
    <submittedName>
        <fullName evidence="3">Uncharacterized protein</fullName>
    </submittedName>
</protein>
<dbReference type="Proteomes" id="UP000250140">
    <property type="component" value="Unassembled WGS sequence"/>
</dbReference>
<dbReference type="AlphaFoldDB" id="A0A8E2F871"/>
<keyword evidence="1" id="KW-0472">Membrane</keyword>
<evidence type="ECO:0000313" key="4">
    <source>
        <dbReference type="Proteomes" id="UP000250140"/>
    </source>
</evidence>
<keyword evidence="1" id="KW-0812">Transmembrane</keyword>
<reference evidence="3 4" key="1">
    <citation type="journal article" date="2016" name="Nat. Commun.">
        <title>Ectomycorrhizal ecology is imprinted in the genome of the dominant symbiotic fungus Cenococcum geophilum.</title>
        <authorList>
            <consortium name="DOE Joint Genome Institute"/>
            <person name="Peter M."/>
            <person name="Kohler A."/>
            <person name="Ohm R.A."/>
            <person name="Kuo A."/>
            <person name="Krutzmann J."/>
            <person name="Morin E."/>
            <person name="Arend M."/>
            <person name="Barry K.W."/>
            <person name="Binder M."/>
            <person name="Choi C."/>
            <person name="Clum A."/>
            <person name="Copeland A."/>
            <person name="Grisel N."/>
            <person name="Haridas S."/>
            <person name="Kipfer T."/>
            <person name="LaButti K."/>
            <person name="Lindquist E."/>
            <person name="Lipzen A."/>
            <person name="Maire R."/>
            <person name="Meier B."/>
            <person name="Mihaltcheva S."/>
            <person name="Molinier V."/>
            <person name="Murat C."/>
            <person name="Poggeler S."/>
            <person name="Quandt C.A."/>
            <person name="Sperisen C."/>
            <person name="Tritt A."/>
            <person name="Tisserant E."/>
            <person name="Crous P.W."/>
            <person name="Henrissat B."/>
            <person name="Nehls U."/>
            <person name="Egli S."/>
            <person name="Spatafora J.W."/>
            <person name="Grigoriev I.V."/>
            <person name="Martin F.M."/>
        </authorList>
    </citation>
    <scope>NUCLEOTIDE SEQUENCE [LARGE SCALE GENOMIC DNA]</scope>
    <source>
        <strain evidence="3 4">CBS 207.34</strain>
    </source>
</reference>
<name>A0A8E2F871_9PEZI</name>
<evidence type="ECO:0000313" key="3">
    <source>
        <dbReference type="EMBL" id="OCL12219.1"/>
    </source>
</evidence>
<feature type="chain" id="PRO_5034353117" evidence="2">
    <location>
        <begin position="24"/>
        <end position="267"/>
    </location>
</feature>
<dbReference type="OrthoDB" id="4589875at2759"/>
<organism evidence="3 4">
    <name type="scientific">Glonium stellatum</name>
    <dbReference type="NCBI Taxonomy" id="574774"/>
    <lineage>
        <taxon>Eukaryota</taxon>
        <taxon>Fungi</taxon>
        <taxon>Dikarya</taxon>
        <taxon>Ascomycota</taxon>
        <taxon>Pezizomycotina</taxon>
        <taxon>Dothideomycetes</taxon>
        <taxon>Pleosporomycetidae</taxon>
        <taxon>Gloniales</taxon>
        <taxon>Gloniaceae</taxon>
        <taxon>Glonium</taxon>
    </lineage>
</organism>
<accession>A0A8E2F871</accession>
<sequence>MSTARCYAPFWLFFTTISAIALANEPINVLKRSPVLEDRQECANPAWIPACPGFFACIPPGGICCSDGFTYVMPPETCPDGTQPIATAITASTPAPTITRAPTTAAISTQIYYSYEWYTAEFTWYYWYYYYTYIALSTVLTSTEITTYTTVSFSATDSVKASALFSSFSYTMRFPTPTQTVTSLIGAPPASFSAFSTSTSASTPTSATSTVTTVTTSASTAPATTSPAAVFTGAAAALRTSVTILWSGALWVVGGTALIPGVMMMWL</sequence>